<organism evidence="2 3">
    <name type="scientific">Kribbella sancticallisti</name>
    <dbReference type="NCBI Taxonomy" id="460087"/>
    <lineage>
        <taxon>Bacteria</taxon>
        <taxon>Bacillati</taxon>
        <taxon>Actinomycetota</taxon>
        <taxon>Actinomycetes</taxon>
        <taxon>Propionibacteriales</taxon>
        <taxon>Kribbellaceae</taxon>
        <taxon>Kribbella</taxon>
    </lineage>
</organism>
<feature type="domain" description="AAA+ ATPase" evidence="1">
    <location>
        <begin position="193"/>
        <end position="368"/>
    </location>
</feature>
<dbReference type="EMBL" id="BAAAOS010000005">
    <property type="protein sequence ID" value="GAA1553059.1"/>
    <property type="molecule type" value="Genomic_DNA"/>
</dbReference>
<reference evidence="3" key="1">
    <citation type="journal article" date="2019" name="Int. J. Syst. Evol. Microbiol.">
        <title>The Global Catalogue of Microorganisms (GCM) 10K type strain sequencing project: providing services to taxonomists for standard genome sequencing and annotation.</title>
        <authorList>
            <consortium name="The Broad Institute Genomics Platform"/>
            <consortium name="The Broad Institute Genome Sequencing Center for Infectious Disease"/>
            <person name="Wu L."/>
            <person name="Ma J."/>
        </authorList>
    </citation>
    <scope>NUCLEOTIDE SEQUENCE [LARGE SCALE GENOMIC DNA]</scope>
    <source>
        <strain evidence="3">JCM 14969</strain>
    </source>
</reference>
<keyword evidence="3" id="KW-1185">Reference proteome</keyword>
<proteinExistence type="predicted"/>
<dbReference type="SMART" id="SM00382">
    <property type="entry name" value="AAA"/>
    <property type="match status" value="1"/>
</dbReference>
<keyword evidence="2" id="KW-0067">ATP-binding</keyword>
<comment type="caution">
    <text evidence="2">The sequence shown here is derived from an EMBL/GenBank/DDBJ whole genome shotgun (WGS) entry which is preliminary data.</text>
</comment>
<evidence type="ECO:0000259" key="1">
    <source>
        <dbReference type="SMART" id="SM00382"/>
    </source>
</evidence>
<dbReference type="SUPFAM" id="SSF52540">
    <property type="entry name" value="P-loop containing nucleoside triphosphate hydrolases"/>
    <property type="match status" value="1"/>
</dbReference>
<evidence type="ECO:0000313" key="2">
    <source>
        <dbReference type="EMBL" id="GAA1553059.1"/>
    </source>
</evidence>
<dbReference type="GO" id="GO:0005524">
    <property type="term" value="F:ATP binding"/>
    <property type="evidence" value="ECO:0007669"/>
    <property type="project" value="UniProtKB-KW"/>
</dbReference>
<evidence type="ECO:0000313" key="3">
    <source>
        <dbReference type="Proteomes" id="UP001500393"/>
    </source>
</evidence>
<gene>
    <name evidence="2" type="ORF">GCM10009789_03240</name>
</gene>
<protein>
    <submittedName>
        <fullName evidence="2">ATP-binding protein</fullName>
    </submittedName>
</protein>
<dbReference type="Gene3D" id="3.40.50.300">
    <property type="entry name" value="P-loop containing nucleotide triphosphate hydrolases"/>
    <property type="match status" value="1"/>
</dbReference>
<sequence length="1030" mass="111919">MSSGVEQARRYAALSGPFDPAQALRSIDQVESVHPAQLTAIAAGLSQACDKSTIAGTGQWLMRGAERRRTLEALAGSERVDDAVADRWETADDQPTRDLLNAITAEGIFSAEGVSAAVSAEPDRETLERLVVGLGRAGPLASQYGELPKVKAALTHLDFVTSAAALQDRGFFGREEEIARITQWLEAEFAGRPASALYIEGLPGVGKTTLLEEVAATLIGHEDEWVVVRFDFDRAGLDVQDMAGLTMELARQVSAQVPGAEQAIQQARHKAAGAPPGATALKGDSPELVPEDLGLALANALARPRRRVFLVLDTLEVLRGRGETHPGRLFDWLDQLAALAQISLAVVGAGRGDALDSTPDRVGVRLPLQGLDDASADHLLASLDVDQRSYELIRSIARGNPLALRLAAKFANERGPQALAKARKRGGMALAYLYRFVLSRIDDRDLRKLANPGLVVRRINADVIREVVGPQVGLRGLSPRRAEELFQALASQHWLVEPDPLTTGFLRHRSDMRSVLLPLLYESTPATAARIDRSAAKWFAARSEPWCAVESAYHRLQLMRREPTVPPIDPAILAQFDAVTISELPTPAQDVVHRNQGDRSTSFRGDRVEPGAALDPDAARELRSMNERSDWLEGNYVYDRAYLGAVFDPNSPDADVALTFLWRSGRWFEARRLLAEQGGWYREQPPLQAQLSEARIDAVCRLEMGAEHDFDAGVRVLRDEASLGRRVAKLVEQPSGSDLAGAALRFAIHRAGISVKLRSRDPDAVLTAIERWRPARPDGADQDPVDSAGWRRLTARTGPVDLGGAGRSVIMARSLAVLTPYADLVGTMSRLPDHQYLHEYAAIVRERLNEQGNLAPLGSQPWRDYVDTTASLALTSLTDLGLLAELVGVAAYVHGDRDLNLVARCAERWRRTIAGSWSYGTAAKPDGWDRAVDVTIADRLAALQAAPDAVERATAQLEAWCPERPREGDVLGLLRKRAPHTIEAATHAASDGSPEDAAAVLLGRYVPSAFVPAVAVLLGARRRQTQSRGT</sequence>
<dbReference type="InterPro" id="IPR003593">
    <property type="entry name" value="AAA+_ATPase"/>
</dbReference>
<dbReference type="InterPro" id="IPR041664">
    <property type="entry name" value="AAA_16"/>
</dbReference>
<dbReference type="InterPro" id="IPR027417">
    <property type="entry name" value="P-loop_NTPase"/>
</dbReference>
<dbReference type="Proteomes" id="UP001500393">
    <property type="component" value="Unassembled WGS sequence"/>
</dbReference>
<accession>A0ABP4MZJ6</accession>
<name>A0ABP4MZJ6_9ACTN</name>
<keyword evidence="2" id="KW-0547">Nucleotide-binding</keyword>
<dbReference type="Pfam" id="PF13191">
    <property type="entry name" value="AAA_16"/>
    <property type="match status" value="1"/>
</dbReference>